<keyword evidence="3" id="KW-1185">Reference proteome</keyword>
<gene>
    <name evidence="2" type="ORF">CKO45_14160</name>
</gene>
<organism evidence="2 3">
    <name type="scientific">Paracraurococcus ruber</name>
    <dbReference type="NCBI Taxonomy" id="77675"/>
    <lineage>
        <taxon>Bacteria</taxon>
        <taxon>Pseudomonadati</taxon>
        <taxon>Pseudomonadota</taxon>
        <taxon>Alphaproteobacteria</taxon>
        <taxon>Acetobacterales</taxon>
        <taxon>Roseomonadaceae</taxon>
        <taxon>Paracraurococcus</taxon>
    </lineage>
</organism>
<feature type="region of interest" description="Disordered" evidence="1">
    <location>
        <begin position="53"/>
        <end position="81"/>
    </location>
</feature>
<comment type="caution">
    <text evidence="2">The sequence shown here is derived from an EMBL/GenBank/DDBJ whole genome shotgun (WGS) entry which is preliminary data.</text>
</comment>
<dbReference type="EMBL" id="NRSG01000098">
    <property type="protein sequence ID" value="MBK1659380.1"/>
    <property type="molecule type" value="Genomic_DNA"/>
</dbReference>
<feature type="compositionally biased region" description="Pro residues" evidence="1">
    <location>
        <begin position="64"/>
        <end position="81"/>
    </location>
</feature>
<sequence length="81" mass="8481">MGFRARGGGHLCIDLAYVQLTGAEQRALLRSVQETVVAHLAKISRTSGLVTISLLPEGNGAGDEPPPPPEPQDPEPPSPTN</sequence>
<proteinExistence type="predicted"/>
<name>A0ABS1CY83_9PROT</name>
<evidence type="ECO:0000313" key="3">
    <source>
        <dbReference type="Proteomes" id="UP000697995"/>
    </source>
</evidence>
<dbReference type="RefSeq" id="WP_133222186.1">
    <property type="nucleotide sequence ID" value="NZ_NRSG01000098.1"/>
</dbReference>
<protein>
    <submittedName>
        <fullName evidence="2">Uncharacterized protein</fullName>
    </submittedName>
</protein>
<accession>A0ABS1CY83</accession>
<reference evidence="2 3" key="1">
    <citation type="journal article" date="2020" name="Microorganisms">
        <title>Osmotic Adaptation and Compatible Solute Biosynthesis of Phototrophic Bacteria as Revealed from Genome Analyses.</title>
        <authorList>
            <person name="Imhoff J.F."/>
            <person name="Rahn T."/>
            <person name="Kunzel S."/>
            <person name="Keller A."/>
            <person name="Neulinger S.C."/>
        </authorList>
    </citation>
    <scope>NUCLEOTIDE SEQUENCE [LARGE SCALE GENOMIC DNA]</scope>
    <source>
        <strain evidence="2 3">DSM 15382</strain>
    </source>
</reference>
<evidence type="ECO:0000256" key="1">
    <source>
        <dbReference type="SAM" id="MobiDB-lite"/>
    </source>
</evidence>
<evidence type="ECO:0000313" key="2">
    <source>
        <dbReference type="EMBL" id="MBK1659380.1"/>
    </source>
</evidence>
<dbReference type="Proteomes" id="UP000697995">
    <property type="component" value="Unassembled WGS sequence"/>
</dbReference>